<dbReference type="InterPro" id="IPR013319">
    <property type="entry name" value="GH11/12"/>
</dbReference>
<evidence type="ECO:0000256" key="2">
    <source>
        <dbReference type="ARBA" id="ARBA00022729"/>
    </source>
</evidence>
<protein>
    <recommendedName>
        <fullName evidence="4">CBM1 domain-containing protein</fullName>
    </recommendedName>
</protein>
<dbReference type="InterPro" id="IPR033119">
    <property type="entry name" value="GH11_AS_2"/>
</dbReference>
<dbReference type="InterPro" id="IPR000254">
    <property type="entry name" value="CBD"/>
</dbReference>
<dbReference type="Proteomes" id="UP000518752">
    <property type="component" value="Unassembled WGS sequence"/>
</dbReference>
<comment type="caution">
    <text evidence="5">The sequence shown here is derived from an EMBL/GenBank/DDBJ whole genome shotgun (WGS) entry which is preliminary data.</text>
</comment>
<dbReference type="GO" id="GO:0005975">
    <property type="term" value="P:carbohydrate metabolic process"/>
    <property type="evidence" value="ECO:0007669"/>
    <property type="project" value="InterPro"/>
</dbReference>
<dbReference type="InterPro" id="IPR035971">
    <property type="entry name" value="CBD_sf"/>
</dbReference>
<dbReference type="GO" id="GO:0005576">
    <property type="term" value="C:extracellular region"/>
    <property type="evidence" value="ECO:0007669"/>
    <property type="project" value="InterPro"/>
</dbReference>
<gene>
    <name evidence="5" type="ORF">D9757_003498</name>
</gene>
<dbReference type="PROSITE" id="PS51164">
    <property type="entry name" value="CBM1_2"/>
    <property type="match status" value="1"/>
</dbReference>
<feature type="region of interest" description="Disordered" evidence="3">
    <location>
        <begin position="1"/>
        <end position="46"/>
    </location>
</feature>
<dbReference type="PROSITE" id="PS00562">
    <property type="entry name" value="CBM1_1"/>
    <property type="match status" value="1"/>
</dbReference>
<evidence type="ECO:0000313" key="6">
    <source>
        <dbReference type="Proteomes" id="UP000518752"/>
    </source>
</evidence>
<feature type="compositionally biased region" description="Low complexity" evidence="3">
    <location>
        <begin position="1"/>
        <end position="21"/>
    </location>
</feature>
<evidence type="ECO:0000259" key="4">
    <source>
        <dbReference type="PROSITE" id="PS51164"/>
    </source>
</evidence>
<evidence type="ECO:0000256" key="3">
    <source>
        <dbReference type="SAM" id="MobiDB-lite"/>
    </source>
</evidence>
<organism evidence="5 6">
    <name type="scientific">Collybiopsis confluens</name>
    <dbReference type="NCBI Taxonomy" id="2823264"/>
    <lineage>
        <taxon>Eukaryota</taxon>
        <taxon>Fungi</taxon>
        <taxon>Dikarya</taxon>
        <taxon>Basidiomycota</taxon>
        <taxon>Agaricomycotina</taxon>
        <taxon>Agaricomycetes</taxon>
        <taxon>Agaricomycetidae</taxon>
        <taxon>Agaricales</taxon>
        <taxon>Marasmiineae</taxon>
        <taxon>Omphalotaceae</taxon>
        <taxon>Collybiopsis</taxon>
    </lineage>
</organism>
<keyword evidence="2" id="KW-0732">Signal</keyword>
<dbReference type="Pfam" id="PF00734">
    <property type="entry name" value="CBM_1"/>
    <property type="match status" value="1"/>
</dbReference>
<accession>A0A8H5HTR3</accession>
<dbReference type="AlphaFoldDB" id="A0A8H5HTR3"/>
<dbReference type="PROSITE" id="PS00777">
    <property type="entry name" value="GH11_2"/>
    <property type="match status" value="1"/>
</dbReference>
<keyword evidence="6" id="KW-1185">Reference proteome</keyword>
<sequence length="83" mass="7715">MIVATEGYSSSGSASITVGTSSGTGGTGTGSSSSSGSQPTGGGGGGGTVAEWGQCGGIGYSGATACASPYTCQVINPYFSQCL</sequence>
<dbReference type="GO" id="GO:0030248">
    <property type="term" value="F:cellulose binding"/>
    <property type="evidence" value="ECO:0007669"/>
    <property type="project" value="InterPro"/>
</dbReference>
<dbReference type="SMART" id="SM00236">
    <property type="entry name" value="fCBD"/>
    <property type="match status" value="1"/>
</dbReference>
<reference evidence="5 6" key="1">
    <citation type="journal article" date="2020" name="ISME J.">
        <title>Uncovering the hidden diversity of litter-decomposition mechanisms in mushroom-forming fungi.</title>
        <authorList>
            <person name="Floudas D."/>
            <person name="Bentzer J."/>
            <person name="Ahren D."/>
            <person name="Johansson T."/>
            <person name="Persson P."/>
            <person name="Tunlid A."/>
        </authorList>
    </citation>
    <scope>NUCLEOTIDE SEQUENCE [LARGE SCALE GENOMIC DNA]</scope>
    <source>
        <strain evidence="5 6">CBS 406.79</strain>
    </source>
</reference>
<proteinExistence type="inferred from homology"/>
<comment type="similarity">
    <text evidence="1">Belongs to the glycosyl hydrolase 11 (cellulase G) family.</text>
</comment>
<dbReference type="Gene3D" id="2.60.120.180">
    <property type="match status" value="1"/>
</dbReference>
<dbReference type="EMBL" id="JAACJN010000023">
    <property type="protein sequence ID" value="KAF5389308.1"/>
    <property type="molecule type" value="Genomic_DNA"/>
</dbReference>
<feature type="domain" description="CBM1" evidence="4">
    <location>
        <begin position="47"/>
        <end position="83"/>
    </location>
</feature>
<evidence type="ECO:0000256" key="1">
    <source>
        <dbReference type="ARBA" id="ARBA00007792"/>
    </source>
</evidence>
<evidence type="ECO:0000313" key="5">
    <source>
        <dbReference type="EMBL" id="KAF5389308.1"/>
    </source>
</evidence>
<dbReference type="GO" id="GO:0004553">
    <property type="term" value="F:hydrolase activity, hydrolyzing O-glycosyl compounds"/>
    <property type="evidence" value="ECO:0007669"/>
    <property type="project" value="InterPro"/>
</dbReference>
<dbReference type="OrthoDB" id="2119228at2759"/>
<name>A0A8H5HTR3_9AGAR</name>
<dbReference type="SUPFAM" id="SSF57180">
    <property type="entry name" value="Cellulose-binding domain"/>
    <property type="match status" value="1"/>
</dbReference>